<sequence length="81" mass="8853">LKNRACSPSEPTSEPAKCLPLSLAEARNFWFPVACCSLKPGTFRFLMVSVAFTRCSEELSDVPSLSFAFSRPATVSGFVNF</sequence>
<evidence type="ECO:0000313" key="2">
    <source>
        <dbReference type="Proteomes" id="UP000265520"/>
    </source>
</evidence>
<evidence type="ECO:0000313" key="1">
    <source>
        <dbReference type="EMBL" id="MCI66365.1"/>
    </source>
</evidence>
<accession>A0A392U2U5</accession>
<comment type="caution">
    <text evidence="1">The sequence shown here is derived from an EMBL/GenBank/DDBJ whole genome shotgun (WGS) entry which is preliminary data.</text>
</comment>
<keyword evidence="2" id="KW-1185">Reference proteome</keyword>
<dbReference type="AlphaFoldDB" id="A0A392U2U5"/>
<organism evidence="1 2">
    <name type="scientific">Trifolium medium</name>
    <dbReference type="NCBI Taxonomy" id="97028"/>
    <lineage>
        <taxon>Eukaryota</taxon>
        <taxon>Viridiplantae</taxon>
        <taxon>Streptophyta</taxon>
        <taxon>Embryophyta</taxon>
        <taxon>Tracheophyta</taxon>
        <taxon>Spermatophyta</taxon>
        <taxon>Magnoliopsida</taxon>
        <taxon>eudicotyledons</taxon>
        <taxon>Gunneridae</taxon>
        <taxon>Pentapetalae</taxon>
        <taxon>rosids</taxon>
        <taxon>fabids</taxon>
        <taxon>Fabales</taxon>
        <taxon>Fabaceae</taxon>
        <taxon>Papilionoideae</taxon>
        <taxon>50 kb inversion clade</taxon>
        <taxon>NPAAA clade</taxon>
        <taxon>Hologalegina</taxon>
        <taxon>IRL clade</taxon>
        <taxon>Trifolieae</taxon>
        <taxon>Trifolium</taxon>
    </lineage>
</organism>
<feature type="non-terminal residue" evidence="1">
    <location>
        <position position="1"/>
    </location>
</feature>
<dbReference type="Proteomes" id="UP000265520">
    <property type="component" value="Unassembled WGS sequence"/>
</dbReference>
<reference evidence="1 2" key="1">
    <citation type="journal article" date="2018" name="Front. Plant Sci.">
        <title>Red Clover (Trifolium pratense) and Zigzag Clover (T. medium) - A Picture of Genomic Similarities and Differences.</title>
        <authorList>
            <person name="Dluhosova J."/>
            <person name="Istvanek J."/>
            <person name="Nedelnik J."/>
            <person name="Repkova J."/>
        </authorList>
    </citation>
    <scope>NUCLEOTIDE SEQUENCE [LARGE SCALE GENOMIC DNA]</scope>
    <source>
        <strain evidence="2">cv. 10/8</strain>
        <tissue evidence="1">Leaf</tissue>
    </source>
</reference>
<proteinExistence type="predicted"/>
<name>A0A392U2U5_9FABA</name>
<protein>
    <submittedName>
        <fullName evidence="1">Uncharacterized protein</fullName>
    </submittedName>
</protein>
<dbReference type="EMBL" id="LXQA010694132">
    <property type="protein sequence ID" value="MCI66365.1"/>
    <property type="molecule type" value="Genomic_DNA"/>
</dbReference>